<reference evidence="1 2" key="1">
    <citation type="journal article" date="2014" name="Nat. Genet.">
        <title>Genome and transcriptome of the porcine whipworm Trichuris suis.</title>
        <authorList>
            <person name="Jex A.R."/>
            <person name="Nejsum P."/>
            <person name="Schwarz E.M."/>
            <person name="Hu L."/>
            <person name="Young N.D."/>
            <person name="Hall R.S."/>
            <person name="Korhonen P.K."/>
            <person name="Liao S."/>
            <person name="Thamsborg S."/>
            <person name="Xia J."/>
            <person name="Xu P."/>
            <person name="Wang S."/>
            <person name="Scheerlinck J.P."/>
            <person name="Hofmann A."/>
            <person name="Sternberg P.W."/>
            <person name="Wang J."/>
            <person name="Gasser R.B."/>
        </authorList>
    </citation>
    <scope>NUCLEOTIDE SEQUENCE [LARGE SCALE GENOMIC DNA]</scope>
    <source>
        <strain evidence="1">DCEP-RM93M</strain>
    </source>
</reference>
<accession>A0A085LSI8</accession>
<evidence type="ECO:0000313" key="2">
    <source>
        <dbReference type="Proteomes" id="UP000030764"/>
    </source>
</evidence>
<evidence type="ECO:0000313" key="1">
    <source>
        <dbReference type="EMBL" id="KFD47934.1"/>
    </source>
</evidence>
<gene>
    <name evidence="1" type="ORF">M513_11167</name>
</gene>
<proteinExistence type="predicted"/>
<dbReference type="Proteomes" id="UP000030764">
    <property type="component" value="Unassembled WGS sequence"/>
</dbReference>
<name>A0A085LSI8_9BILA</name>
<organism evidence="1 2">
    <name type="scientific">Trichuris suis</name>
    <name type="common">pig whipworm</name>
    <dbReference type="NCBI Taxonomy" id="68888"/>
    <lineage>
        <taxon>Eukaryota</taxon>
        <taxon>Metazoa</taxon>
        <taxon>Ecdysozoa</taxon>
        <taxon>Nematoda</taxon>
        <taxon>Enoplea</taxon>
        <taxon>Dorylaimia</taxon>
        <taxon>Trichinellida</taxon>
        <taxon>Trichuridae</taxon>
        <taxon>Trichuris</taxon>
    </lineage>
</organism>
<protein>
    <submittedName>
        <fullName evidence="1">Uncharacterized protein</fullName>
    </submittedName>
</protein>
<sequence length="350" mass="39165">MSKSIHPLKVLSIREVRCYLWASGKTTEIFQLVRATPPFCMPVNIAKHRVQEPKRLQLYCFCSMRRSACCSNYQAFKSEFRRVLQTSASQGGDTTPQDNAKLHLVDIPGRSTVERGRAPCSFSGEFSPGPPGSHCGTDGPGKCKAYYERNSKLQNRQEVLKRPLKRGRKKGENAQPLRTDSRCTQTPLLACLPFQQQRRSSATLPSGEDVPHARSNDQLQVDNIKGNLFSTKTPDEYGFCLLRHSACCSNYQASKGLIMPDVDRFFQFSLGKEALGTSSVASRANMRAMFGDRTDYAGCRPFLPVFFGKRGPRDFFGRKSSEHESYVRRPVALEPLLTSCTTPVSRDMGP</sequence>
<keyword evidence="2" id="KW-1185">Reference proteome</keyword>
<dbReference type="EMBL" id="KL363309">
    <property type="protein sequence ID" value="KFD47934.1"/>
    <property type="molecule type" value="Genomic_DNA"/>
</dbReference>
<dbReference type="AlphaFoldDB" id="A0A085LSI8"/>